<evidence type="ECO:0000256" key="6">
    <source>
        <dbReference type="SAM" id="MobiDB-lite"/>
    </source>
</evidence>
<feature type="compositionally biased region" description="Low complexity" evidence="6">
    <location>
        <begin position="342"/>
        <end position="358"/>
    </location>
</feature>
<dbReference type="GO" id="GO:0005737">
    <property type="term" value="C:cytoplasm"/>
    <property type="evidence" value="ECO:0007669"/>
    <property type="project" value="UniProtKB-SubCell"/>
</dbReference>
<dbReference type="Pfam" id="PF00076">
    <property type="entry name" value="RRM_1"/>
    <property type="match status" value="2"/>
</dbReference>
<evidence type="ECO:0000256" key="5">
    <source>
        <dbReference type="PROSITE-ProRule" id="PRU00176"/>
    </source>
</evidence>
<keyword evidence="2" id="KW-0963">Cytoplasm</keyword>
<evidence type="ECO:0000313" key="9">
    <source>
        <dbReference type="Proteomes" id="UP001438707"/>
    </source>
</evidence>
<dbReference type="AlphaFoldDB" id="A0AAW1RNU6"/>
<evidence type="ECO:0000256" key="3">
    <source>
        <dbReference type="ARBA" id="ARBA00022737"/>
    </source>
</evidence>
<dbReference type="InterPro" id="IPR012677">
    <property type="entry name" value="Nucleotide-bd_a/b_plait_sf"/>
</dbReference>
<evidence type="ECO:0000313" key="8">
    <source>
        <dbReference type="EMBL" id="KAK9835484.1"/>
    </source>
</evidence>
<keyword evidence="4 5" id="KW-0694">RNA-binding</keyword>
<accession>A0AAW1RNU6</accession>
<feature type="region of interest" description="Disordered" evidence="6">
    <location>
        <begin position="298"/>
        <end position="421"/>
    </location>
</feature>
<comment type="subcellular location">
    <subcellularLocation>
        <location evidence="1">Cytoplasm</location>
    </subcellularLocation>
</comment>
<feature type="region of interest" description="Disordered" evidence="6">
    <location>
        <begin position="1"/>
        <end position="24"/>
    </location>
</feature>
<dbReference type="Proteomes" id="UP001438707">
    <property type="component" value="Unassembled WGS sequence"/>
</dbReference>
<dbReference type="EMBL" id="JALJOS010000008">
    <property type="protein sequence ID" value="KAK9835484.1"/>
    <property type="molecule type" value="Genomic_DNA"/>
</dbReference>
<proteinExistence type="predicted"/>
<dbReference type="SUPFAM" id="SSF54928">
    <property type="entry name" value="RNA-binding domain, RBD"/>
    <property type="match status" value="2"/>
</dbReference>
<comment type="caution">
    <text evidence="8">The sequence shown here is derived from an EMBL/GenBank/DDBJ whole genome shotgun (WGS) entry which is preliminary data.</text>
</comment>
<sequence>MEEQLPAGSDVASSSQEAGSRDKLFLGGLSWETNEEKVRRHFEKYGELQEVVVMRDRMTGKPRGFGFVTFKDKDAAERVCQEPQVLDGRQIDAKRSVPQEQKPRSKKIFVGGLAPDTDEDQFQEYFERYGKVTEAQIMQDHTSGRSRGFGFITFEDESSVEQCFAAGSMHQLGNKRVEVKTATPRGSGPMPRPTIPGFPTGARPLFPGGRPAFPGFPGQLAPGGGFPMQYPAGMSGFQSAAVMGAYGMGTPYAYNPYANMMMGGFGFPPYAYGPQYAGQAAAIAAAAAAQQQQQQQQQVSGYSPAAGQATGLPPTTGQLIQGAPPPKMGSLPRSQAGGGVLQQQQTAQQQQQQQRPQQSGIGSRASNAPSGLNQRLSPTGTPGGPPPLMGPAPPAALHPAGRPPQGPTPPAGDPPASRARSVWHRSCCRPTPHHLAVAPSHAALLPDNSSHLTPSCAGSALAARQICFLQEPSKIAELHARLPWGWSQQRAEVSEGFQHVASPVRCKGL</sequence>
<evidence type="ECO:0000256" key="1">
    <source>
        <dbReference type="ARBA" id="ARBA00004496"/>
    </source>
</evidence>
<dbReference type="PANTHER" id="PTHR48032:SF18">
    <property type="entry name" value="RRM DOMAIN-CONTAINING PROTEIN"/>
    <property type="match status" value="1"/>
</dbReference>
<keyword evidence="3" id="KW-0677">Repeat</keyword>
<dbReference type="PROSITE" id="PS50102">
    <property type="entry name" value="RRM"/>
    <property type="match status" value="2"/>
</dbReference>
<dbReference type="CDD" id="cd12325">
    <property type="entry name" value="RRM1_hnRNPA_hnRNPD_like"/>
    <property type="match status" value="1"/>
</dbReference>
<dbReference type="InterPro" id="IPR035979">
    <property type="entry name" value="RBD_domain_sf"/>
</dbReference>
<feature type="compositionally biased region" description="Pro residues" evidence="6">
    <location>
        <begin position="383"/>
        <end position="413"/>
    </location>
</feature>
<feature type="compositionally biased region" description="Polar residues" evidence="6">
    <location>
        <begin position="359"/>
        <end position="377"/>
    </location>
</feature>
<feature type="domain" description="RRM" evidence="7">
    <location>
        <begin position="22"/>
        <end position="97"/>
    </location>
</feature>
<dbReference type="CDD" id="cd12330">
    <property type="entry name" value="RRM2_Hrp1p"/>
    <property type="match status" value="1"/>
</dbReference>
<organism evidence="8 9">
    <name type="scientific">Apatococcus lobatus</name>
    <dbReference type="NCBI Taxonomy" id="904363"/>
    <lineage>
        <taxon>Eukaryota</taxon>
        <taxon>Viridiplantae</taxon>
        <taxon>Chlorophyta</taxon>
        <taxon>core chlorophytes</taxon>
        <taxon>Trebouxiophyceae</taxon>
        <taxon>Chlorellales</taxon>
        <taxon>Chlorellaceae</taxon>
        <taxon>Apatococcus</taxon>
    </lineage>
</organism>
<keyword evidence="9" id="KW-1185">Reference proteome</keyword>
<dbReference type="InterPro" id="IPR000504">
    <property type="entry name" value="RRM_dom"/>
</dbReference>
<dbReference type="SMART" id="SM00360">
    <property type="entry name" value="RRM"/>
    <property type="match status" value="2"/>
</dbReference>
<dbReference type="Gene3D" id="3.30.70.330">
    <property type="match status" value="2"/>
</dbReference>
<feature type="domain" description="RRM" evidence="7">
    <location>
        <begin position="106"/>
        <end position="184"/>
    </location>
</feature>
<evidence type="ECO:0000256" key="2">
    <source>
        <dbReference type="ARBA" id="ARBA00022490"/>
    </source>
</evidence>
<dbReference type="GO" id="GO:0006417">
    <property type="term" value="P:regulation of translation"/>
    <property type="evidence" value="ECO:0007669"/>
    <property type="project" value="TreeGrafter"/>
</dbReference>
<dbReference type="GO" id="GO:0003729">
    <property type="term" value="F:mRNA binding"/>
    <property type="evidence" value="ECO:0007669"/>
    <property type="project" value="TreeGrafter"/>
</dbReference>
<evidence type="ECO:0000256" key="4">
    <source>
        <dbReference type="ARBA" id="ARBA00022884"/>
    </source>
</evidence>
<gene>
    <name evidence="8" type="ORF">WJX74_001195</name>
</gene>
<protein>
    <recommendedName>
        <fullName evidence="7">RRM domain-containing protein</fullName>
    </recommendedName>
</protein>
<evidence type="ECO:0000259" key="7">
    <source>
        <dbReference type="PROSITE" id="PS50102"/>
    </source>
</evidence>
<reference evidence="8 9" key="1">
    <citation type="journal article" date="2024" name="Nat. Commun.">
        <title>Phylogenomics reveals the evolutionary origins of lichenization in chlorophyte algae.</title>
        <authorList>
            <person name="Puginier C."/>
            <person name="Libourel C."/>
            <person name="Otte J."/>
            <person name="Skaloud P."/>
            <person name="Haon M."/>
            <person name="Grisel S."/>
            <person name="Petersen M."/>
            <person name="Berrin J.G."/>
            <person name="Delaux P.M."/>
            <person name="Dal Grande F."/>
            <person name="Keller J."/>
        </authorList>
    </citation>
    <scope>NUCLEOTIDE SEQUENCE [LARGE SCALE GENOMIC DNA]</scope>
    <source>
        <strain evidence="8 9">SAG 2145</strain>
    </source>
</reference>
<name>A0AAW1RNU6_9CHLO</name>
<dbReference type="PANTHER" id="PTHR48032">
    <property type="entry name" value="RNA-BINDING PROTEIN MUSASHI HOMOLOG RBP6"/>
    <property type="match status" value="1"/>
</dbReference>